<organism evidence="1 2">
    <name type="scientific">Achromobacter pulmonis</name>
    <dbReference type="NCBI Taxonomy" id="1389932"/>
    <lineage>
        <taxon>Bacteria</taxon>
        <taxon>Pseudomonadati</taxon>
        <taxon>Pseudomonadota</taxon>
        <taxon>Betaproteobacteria</taxon>
        <taxon>Burkholderiales</taxon>
        <taxon>Alcaligenaceae</taxon>
        <taxon>Achromobacter</taxon>
    </lineage>
</organism>
<protein>
    <submittedName>
        <fullName evidence="1">Uncharacterized protein</fullName>
    </submittedName>
</protein>
<name>A0A2N8K904_9BURK</name>
<keyword evidence="2" id="KW-1185">Reference proteome</keyword>
<evidence type="ECO:0000313" key="2">
    <source>
        <dbReference type="Proteomes" id="UP000235994"/>
    </source>
</evidence>
<proteinExistence type="predicted"/>
<dbReference type="EMBL" id="POQS01000014">
    <property type="protein sequence ID" value="PND29929.1"/>
    <property type="molecule type" value="Genomic_DNA"/>
</dbReference>
<reference evidence="1 2" key="1">
    <citation type="submission" date="2018-01" db="EMBL/GenBank/DDBJ databases">
        <title>The draft genome of an aniline degradation strain ANB-1.</title>
        <authorList>
            <person name="Zhang L."/>
            <person name="Jiang J."/>
        </authorList>
    </citation>
    <scope>NUCLEOTIDE SEQUENCE [LARGE SCALE GENOMIC DNA]</scope>
    <source>
        <strain evidence="1 2">ANB-1</strain>
    </source>
</reference>
<evidence type="ECO:0000313" key="1">
    <source>
        <dbReference type="EMBL" id="PND29929.1"/>
    </source>
</evidence>
<sequence>MSNESGDFEKPPQQVQIPIESDVSYLLSGGLAHNGDNNPVVWIFQYADGRKINAQSIPTVGGRIRHGFRTLPTAESIAIGIRLAGSGRLNLQGTALSLRERADEDFIAQIDKKIEKIEQSQKRNVENSMKQIEACIRLQHYLGPDIILPDTHNWPISPDFGVLLINLVEQHGYQGIIEFGSGTSTLILAKTLERVAQRGGKLPAPLLSFDHLKEYRDKTQGLINQACLAARTNIVLAPLVEWLDAGGDQYAYYACDEALQAFQKQLPYEECRLLVIVDGPPAATCRHARYPALPKVLETLGKNHRIDFLLDDYLRSEEQEVAARWLEILAAMDLPHARTEFNSLEKKVCLIEVRPAKDRESE</sequence>
<dbReference type="Proteomes" id="UP000235994">
    <property type="component" value="Unassembled WGS sequence"/>
</dbReference>
<comment type="caution">
    <text evidence="1">The sequence shown here is derived from an EMBL/GenBank/DDBJ whole genome shotgun (WGS) entry which is preliminary data.</text>
</comment>
<gene>
    <name evidence="1" type="ORF">C1I89_31845</name>
</gene>
<dbReference type="Gene3D" id="3.40.50.150">
    <property type="entry name" value="Vaccinia Virus protein VP39"/>
    <property type="match status" value="1"/>
</dbReference>
<dbReference type="AlphaFoldDB" id="A0A2N8K904"/>
<dbReference type="InterPro" id="IPR029063">
    <property type="entry name" value="SAM-dependent_MTases_sf"/>
</dbReference>
<accession>A0A2N8K904</accession>